<feature type="compositionally biased region" description="Polar residues" evidence="1">
    <location>
        <begin position="65"/>
        <end position="76"/>
    </location>
</feature>
<comment type="caution">
    <text evidence="2">The sequence shown here is derived from an EMBL/GenBank/DDBJ whole genome shotgun (WGS) entry which is preliminary data.</text>
</comment>
<feature type="compositionally biased region" description="Low complexity" evidence="1">
    <location>
        <begin position="29"/>
        <end position="49"/>
    </location>
</feature>
<reference evidence="2 3" key="1">
    <citation type="submission" date="2024-07" db="EMBL/GenBank/DDBJ databases">
        <title>Section-level genome sequencing and comparative genomics of Aspergillus sections Usti and Cavernicolus.</title>
        <authorList>
            <consortium name="Lawrence Berkeley National Laboratory"/>
            <person name="Nybo J.L."/>
            <person name="Vesth T.C."/>
            <person name="Theobald S."/>
            <person name="Frisvad J.C."/>
            <person name="Larsen T.O."/>
            <person name="Kjaerboelling I."/>
            <person name="Rothschild-Mancinelli K."/>
            <person name="Lyhne E.K."/>
            <person name="Kogle M.E."/>
            <person name="Barry K."/>
            <person name="Clum A."/>
            <person name="Na H."/>
            <person name="Ledsgaard L."/>
            <person name="Lin J."/>
            <person name="Lipzen A."/>
            <person name="Kuo A."/>
            <person name="Riley R."/>
            <person name="Mondo S."/>
            <person name="Labutti K."/>
            <person name="Haridas S."/>
            <person name="Pangalinan J."/>
            <person name="Salamov A.A."/>
            <person name="Simmons B.A."/>
            <person name="Magnuson J.K."/>
            <person name="Chen J."/>
            <person name="Drula E."/>
            <person name="Henrissat B."/>
            <person name="Wiebenga A."/>
            <person name="Lubbers R.J."/>
            <person name="Gomes A.C."/>
            <person name="Makela M.R."/>
            <person name="Stajich J."/>
            <person name="Grigoriev I.V."/>
            <person name="Mortensen U.H."/>
            <person name="De Vries R.P."/>
            <person name="Baker S.E."/>
            <person name="Andersen M.R."/>
        </authorList>
    </citation>
    <scope>NUCLEOTIDE SEQUENCE [LARGE SCALE GENOMIC DNA]</scope>
    <source>
        <strain evidence="2 3">CBS 209.92</strain>
    </source>
</reference>
<accession>A0ABR4G6H7</accession>
<evidence type="ECO:0000313" key="3">
    <source>
        <dbReference type="Proteomes" id="UP001610563"/>
    </source>
</evidence>
<evidence type="ECO:0000256" key="1">
    <source>
        <dbReference type="SAM" id="MobiDB-lite"/>
    </source>
</evidence>
<dbReference type="Proteomes" id="UP001610563">
    <property type="component" value="Unassembled WGS sequence"/>
</dbReference>
<sequence length="282" mass="30923">MASKFSENMSYYDNQPHAWGGGQHPQYPPQQFEQSQYQQYPPTHPQAYPAYPPQQHPGQTMDPHFQNNGYPSNGYAQQQQQQQQQPTPAQNTPYPRTLDVAFTSWTGRHLRVCENTSDGALIYSADVKTRKPHMLFKAEGSSQLPASVIFHSFSRTIDVTVNGNEISLKPTSKWKYEFAFDSPALGGKTLVWKKSSVWKFLNIECVDETTRTVYARFAMHKGLSAKKAGTLELLAPCASAPAALVDEIVVTGLADVHLQMSQVAAANSAAGASAGVSAAVSA</sequence>
<evidence type="ECO:0000313" key="2">
    <source>
        <dbReference type="EMBL" id="KAL2794615.1"/>
    </source>
</evidence>
<organism evidence="2 3">
    <name type="scientific">Aspergillus keveii</name>
    <dbReference type="NCBI Taxonomy" id="714993"/>
    <lineage>
        <taxon>Eukaryota</taxon>
        <taxon>Fungi</taxon>
        <taxon>Dikarya</taxon>
        <taxon>Ascomycota</taxon>
        <taxon>Pezizomycotina</taxon>
        <taxon>Eurotiomycetes</taxon>
        <taxon>Eurotiomycetidae</taxon>
        <taxon>Eurotiales</taxon>
        <taxon>Aspergillaceae</taxon>
        <taxon>Aspergillus</taxon>
        <taxon>Aspergillus subgen. Nidulantes</taxon>
    </lineage>
</organism>
<proteinExistence type="predicted"/>
<name>A0ABR4G6H7_9EURO</name>
<keyword evidence="3" id="KW-1185">Reference proteome</keyword>
<dbReference type="EMBL" id="JBFTWV010000043">
    <property type="protein sequence ID" value="KAL2794615.1"/>
    <property type="molecule type" value="Genomic_DNA"/>
</dbReference>
<feature type="region of interest" description="Disordered" evidence="1">
    <location>
        <begin position="1"/>
        <end position="95"/>
    </location>
</feature>
<protein>
    <submittedName>
        <fullName evidence="2">Uncharacterized protein</fullName>
    </submittedName>
</protein>
<gene>
    <name evidence="2" type="ORF">BJX66DRAFT_303479</name>
</gene>
<feature type="compositionally biased region" description="Polar residues" evidence="1">
    <location>
        <begin position="1"/>
        <end position="13"/>
    </location>
</feature>